<dbReference type="SUPFAM" id="SSF52540">
    <property type="entry name" value="P-loop containing nucleoside triphosphate hydrolases"/>
    <property type="match status" value="1"/>
</dbReference>
<evidence type="ECO:0000256" key="1">
    <source>
        <dbReference type="ARBA" id="ARBA00009625"/>
    </source>
</evidence>
<dbReference type="CDD" id="cd03114">
    <property type="entry name" value="MMAA-like"/>
    <property type="match status" value="1"/>
</dbReference>
<protein>
    <submittedName>
        <fullName evidence="2">Methylmalonyl Co-A mutase-associated GTPase MeaB</fullName>
        <ecNumber evidence="2">3.6.5.-</ecNumber>
    </submittedName>
</protein>
<dbReference type="NCBIfam" id="TIGR00750">
    <property type="entry name" value="lao"/>
    <property type="match status" value="1"/>
</dbReference>
<dbReference type="NCBIfam" id="NF006958">
    <property type="entry name" value="PRK09435.1"/>
    <property type="match status" value="1"/>
</dbReference>
<dbReference type="Proteomes" id="UP001595818">
    <property type="component" value="Unassembled WGS sequence"/>
</dbReference>
<sequence>MMKKRRLPLDHYVQGVLAGNRAVLSRAITLIESSLEEDVLLSEKLIEQILPYTGRSLRVGVTGVPGVGKSTFIGSIGNLILDSGRSLAVLAIDPSSQKTHGSILGDKTRMERLARNQRVYIRPSPTGKSLGGVAAKTRETMLLCEAAGFDTVIIETVGVGQSETAVKNMVDFFLLLLITGAGDELQGIKKGIMEMADLLVINKADGDNLGRAVKTQKELKKVLHYFPEPEKDWSPSVMICSAHTLDGLNEIWSLILDYEEKMTSNGFLSNNRKDQQLHWMEEHIEYLLHQRFYSHSGILWELGEARLKVKEGEVAATSMARNLVRRFFNEKE</sequence>
<reference evidence="3" key="1">
    <citation type="journal article" date="2019" name="Int. J. Syst. Evol. Microbiol.">
        <title>The Global Catalogue of Microorganisms (GCM) 10K type strain sequencing project: providing services to taxonomists for standard genome sequencing and annotation.</title>
        <authorList>
            <consortium name="The Broad Institute Genomics Platform"/>
            <consortium name="The Broad Institute Genome Sequencing Center for Infectious Disease"/>
            <person name="Wu L."/>
            <person name="Ma J."/>
        </authorList>
    </citation>
    <scope>NUCLEOTIDE SEQUENCE [LARGE SCALE GENOMIC DNA]</scope>
    <source>
        <strain evidence="3">CGMCC 4.7466</strain>
    </source>
</reference>
<comment type="similarity">
    <text evidence="1">Belongs to the SIMIBI class G3E GTPase family. ArgK/MeaB subfamily.</text>
</comment>
<name>A0ABV9SYR4_9BACT</name>
<dbReference type="EMBL" id="JBHSJJ010000003">
    <property type="protein sequence ID" value="MFC4871544.1"/>
    <property type="molecule type" value="Genomic_DNA"/>
</dbReference>
<dbReference type="Gene3D" id="1.20.5.170">
    <property type="match status" value="1"/>
</dbReference>
<evidence type="ECO:0000313" key="2">
    <source>
        <dbReference type="EMBL" id="MFC4871544.1"/>
    </source>
</evidence>
<dbReference type="Gene3D" id="1.10.287.130">
    <property type="match status" value="1"/>
</dbReference>
<keyword evidence="2" id="KW-0378">Hydrolase</keyword>
<proteinExistence type="inferred from homology"/>
<keyword evidence="3" id="KW-1185">Reference proteome</keyword>
<dbReference type="EC" id="3.6.5.-" evidence="2"/>
<dbReference type="PANTHER" id="PTHR23408:SF3">
    <property type="entry name" value="METHYLMALONIC ACIDURIA TYPE A PROTEIN, MITOCHONDRIAL"/>
    <property type="match status" value="1"/>
</dbReference>
<gene>
    <name evidence="2" type="primary">meaB</name>
    <name evidence="2" type="ORF">ACFPFU_07585</name>
</gene>
<dbReference type="InterPro" id="IPR027417">
    <property type="entry name" value="P-loop_NTPase"/>
</dbReference>
<dbReference type="RefSeq" id="WP_377063105.1">
    <property type="nucleotide sequence ID" value="NZ_JBHSJJ010000003.1"/>
</dbReference>
<dbReference type="Pfam" id="PF03308">
    <property type="entry name" value="MeaB"/>
    <property type="match status" value="1"/>
</dbReference>
<organism evidence="2 3">
    <name type="scientific">Negadavirga shengliensis</name>
    <dbReference type="NCBI Taxonomy" id="1389218"/>
    <lineage>
        <taxon>Bacteria</taxon>
        <taxon>Pseudomonadati</taxon>
        <taxon>Bacteroidota</taxon>
        <taxon>Cytophagia</taxon>
        <taxon>Cytophagales</taxon>
        <taxon>Cyclobacteriaceae</taxon>
        <taxon>Negadavirga</taxon>
    </lineage>
</organism>
<dbReference type="Gene3D" id="3.40.50.300">
    <property type="entry name" value="P-loop containing nucleotide triphosphate hydrolases"/>
    <property type="match status" value="1"/>
</dbReference>
<accession>A0ABV9SYR4</accession>
<dbReference type="PANTHER" id="PTHR23408">
    <property type="entry name" value="METHYLMALONYL-COA MUTASE"/>
    <property type="match status" value="1"/>
</dbReference>
<dbReference type="GO" id="GO:0016787">
    <property type="term" value="F:hydrolase activity"/>
    <property type="evidence" value="ECO:0007669"/>
    <property type="project" value="UniProtKB-KW"/>
</dbReference>
<evidence type="ECO:0000313" key="3">
    <source>
        <dbReference type="Proteomes" id="UP001595818"/>
    </source>
</evidence>
<dbReference type="InterPro" id="IPR005129">
    <property type="entry name" value="GTPase_ArgK"/>
</dbReference>
<comment type="caution">
    <text evidence="2">The sequence shown here is derived from an EMBL/GenBank/DDBJ whole genome shotgun (WGS) entry which is preliminary data.</text>
</comment>